<feature type="transmembrane region" description="Helical" evidence="10">
    <location>
        <begin position="110"/>
        <end position="129"/>
    </location>
</feature>
<evidence type="ECO:0000256" key="8">
    <source>
        <dbReference type="ARBA" id="ARBA00022989"/>
    </source>
</evidence>
<keyword evidence="9 10" id="KW-0472">Membrane</keyword>
<dbReference type="EMBL" id="JACGWN010000002">
    <property type="protein sequence ID" value="KAL0460158.1"/>
    <property type="molecule type" value="Genomic_DNA"/>
</dbReference>
<dbReference type="PANTHER" id="PTHR13205:SF15">
    <property type="entry name" value="DOLICHOL KINASE"/>
    <property type="match status" value="1"/>
</dbReference>
<evidence type="ECO:0000256" key="4">
    <source>
        <dbReference type="ARBA" id="ARBA00022679"/>
    </source>
</evidence>
<proteinExistence type="inferred from homology"/>
<name>A0AAW2Y351_9LAMI</name>
<gene>
    <name evidence="11" type="ORF">Slati_0643000</name>
</gene>
<comment type="caution">
    <text evidence="11">The sequence shown here is derived from an EMBL/GenBank/DDBJ whole genome shotgun (WGS) entry which is preliminary data.</text>
</comment>
<comment type="similarity">
    <text evidence="2">Belongs to the polyprenol kinase family.</text>
</comment>
<organism evidence="11">
    <name type="scientific">Sesamum latifolium</name>
    <dbReference type="NCBI Taxonomy" id="2727402"/>
    <lineage>
        <taxon>Eukaryota</taxon>
        <taxon>Viridiplantae</taxon>
        <taxon>Streptophyta</taxon>
        <taxon>Embryophyta</taxon>
        <taxon>Tracheophyta</taxon>
        <taxon>Spermatophyta</taxon>
        <taxon>Magnoliopsida</taxon>
        <taxon>eudicotyledons</taxon>
        <taxon>Gunneridae</taxon>
        <taxon>Pentapetalae</taxon>
        <taxon>asterids</taxon>
        <taxon>lamiids</taxon>
        <taxon>Lamiales</taxon>
        <taxon>Pedaliaceae</taxon>
        <taxon>Sesamum</taxon>
    </lineage>
</organism>
<keyword evidence="5 10" id="KW-0812">Transmembrane</keyword>
<protein>
    <recommendedName>
        <fullName evidence="3">dolichol kinase</fullName>
        <ecNumber evidence="3">2.7.1.108</ecNumber>
    </recommendedName>
</protein>
<feature type="non-terminal residue" evidence="11">
    <location>
        <position position="475"/>
    </location>
</feature>
<sequence>MAVSLLQQLNGERAVVLFYIIRILSSTPVSLLPEACSLSLLSLFALCVEISADDDSNPLANYFRTRPGASSGILLGAVTLPGVMISRLIQSLRAFSLQEIGIEEIEYLKLQFWAASAICFTVLVFLCIICRRQGKISYSISSLSNLDAKFSLICLTLLVELGLVSLSWKLLACSLDGIVGALSRIHSSKINSENYPHFPRMCFYWESLLVTAGLVMYFGDMLAYTAARIPSFLASSKALLVLYGIKRSEIGTIIQGVIIGILIFPIFYKYVIQLCESFASLSSSRDLENYEMRRSLVFYASLMFMLAMVVPSWMQLVHSFQMHPLLWVFHFVFSEPFESLTLCAYWLVVIYFSVRKFYNISKNSKTERILLRKYYHLMAVSIFVPALIFQIWKIWPLGHLVHQFMNAFTDHRDSDLLIVSHFSLLLGCALPIWLSSGFTDRPLAPFAGILSLGIGDTMASMVGHKYGVLRWSKTG</sequence>
<reference evidence="11" key="2">
    <citation type="journal article" date="2024" name="Plant">
        <title>Genomic evolution and insights into agronomic trait innovations of Sesamum species.</title>
        <authorList>
            <person name="Miao H."/>
            <person name="Wang L."/>
            <person name="Qu L."/>
            <person name="Liu H."/>
            <person name="Sun Y."/>
            <person name="Le M."/>
            <person name="Wang Q."/>
            <person name="Wei S."/>
            <person name="Zheng Y."/>
            <person name="Lin W."/>
            <person name="Duan Y."/>
            <person name="Cao H."/>
            <person name="Xiong S."/>
            <person name="Wang X."/>
            <person name="Wei L."/>
            <person name="Li C."/>
            <person name="Ma Q."/>
            <person name="Ju M."/>
            <person name="Zhao R."/>
            <person name="Li G."/>
            <person name="Mu C."/>
            <person name="Tian Q."/>
            <person name="Mei H."/>
            <person name="Zhang T."/>
            <person name="Gao T."/>
            <person name="Zhang H."/>
        </authorList>
    </citation>
    <scope>NUCLEOTIDE SEQUENCE</scope>
    <source>
        <strain evidence="11">KEN1</strain>
    </source>
</reference>
<feature type="transmembrane region" description="Helical" evidence="10">
    <location>
        <begin position="415"/>
        <end position="434"/>
    </location>
</feature>
<reference evidence="11" key="1">
    <citation type="submission" date="2020-06" db="EMBL/GenBank/DDBJ databases">
        <authorList>
            <person name="Li T."/>
            <person name="Hu X."/>
            <person name="Zhang T."/>
            <person name="Song X."/>
            <person name="Zhang H."/>
            <person name="Dai N."/>
            <person name="Sheng W."/>
            <person name="Hou X."/>
            <person name="Wei L."/>
        </authorList>
    </citation>
    <scope>NUCLEOTIDE SEQUENCE</scope>
    <source>
        <strain evidence="11">KEN1</strain>
        <tissue evidence="11">Leaf</tissue>
    </source>
</reference>
<evidence type="ECO:0000256" key="10">
    <source>
        <dbReference type="SAM" id="Phobius"/>
    </source>
</evidence>
<feature type="transmembrane region" description="Helical" evidence="10">
    <location>
        <begin position="72"/>
        <end position="90"/>
    </location>
</feature>
<keyword evidence="7" id="KW-0256">Endoplasmic reticulum</keyword>
<evidence type="ECO:0000256" key="5">
    <source>
        <dbReference type="ARBA" id="ARBA00022692"/>
    </source>
</evidence>
<feature type="transmembrane region" description="Helical" evidence="10">
    <location>
        <begin position="203"/>
        <end position="219"/>
    </location>
</feature>
<feature type="transmembrane region" description="Helical" evidence="10">
    <location>
        <begin position="336"/>
        <end position="354"/>
    </location>
</feature>
<evidence type="ECO:0000256" key="7">
    <source>
        <dbReference type="ARBA" id="ARBA00022824"/>
    </source>
</evidence>
<evidence type="ECO:0000256" key="1">
    <source>
        <dbReference type="ARBA" id="ARBA00004477"/>
    </source>
</evidence>
<dbReference type="EC" id="2.7.1.108" evidence="3"/>
<dbReference type="GO" id="GO:0043048">
    <property type="term" value="P:dolichyl monophosphate biosynthetic process"/>
    <property type="evidence" value="ECO:0007669"/>
    <property type="project" value="TreeGrafter"/>
</dbReference>
<feature type="transmembrane region" description="Helical" evidence="10">
    <location>
        <begin position="374"/>
        <end position="395"/>
    </location>
</feature>
<keyword evidence="4" id="KW-0808">Transferase</keyword>
<evidence type="ECO:0000256" key="2">
    <source>
        <dbReference type="ARBA" id="ARBA00010794"/>
    </source>
</evidence>
<dbReference type="PANTHER" id="PTHR13205">
    <property type="entry name" value="TRANSMEMBRANE PROTEIN 15-RELATED"/>
    <property type="match status" value="1"/>
</dbReference>
<dbReference type="GO" id="GO:0005789">
    <property type="term" value="C:endoplasmic reticulum membrane"/>
    <property type="evidence" value="ECO:0007669"/>
    <property type="project" value="UniProtKB-SubCell"/>
</dbReference>
<evidence type="ECO:0000256" key="9">
    <source>
        <dbReference type="ARBA" id="ARBA00023136"/>
    </source>
</evidence>
<dbReference type="AlphaFoldDB" id="A0AAW2Y351"/>
<evidence type="ECO:0000256" key="3">
    <source>
        <dbReference type="ARBA" id="ARBA00012132"/>
    </source>
</evidence>
<dbReference type="GO" id="GO:0004168">
    <property type="term" value="F:dolichol kinase activity"/>
    <property type="evidence" value="ECO:0007669"/>
    <property type="project" value="UniProtKB-EC"/>
</dbReference>
<feature type="transmembrane region" description="Helical" evidence="10">
    <location>
        <begin position="251"/>
        <end position="275"/>
    </location>
</feature>
<accession>A0AAW2Y351</accession>
<keyword evidence="8 10" id="KW-1133">Transmembrane helix</keyword>
<comment type="subcellular location">
    <subcellularLocation>
        <location evidence="1">Endoplasmic reticulum membrane</location>
        <topology evidence="1">Multi-pass membrane protein</topology>
    </subcellularLocation>
</comment>
<evidence type="ECO:0000313" key="11">
    <source>
        <dbReference type="EMBL" id="KAL0460158.1"/>
    </source>
</evidence>
<keyword evidence="6 11" id="KW-0418">Kinase</keyword>
<evidence type="ECO:0000256" key="6">
    <source>
        <dbReference type="ARBA" id="ARBA00022777"/>
    </source>
</evidence>
<dbReference type="InterPro" id="IPR032974">
    <property type="entry name" value="Polypren_kinase"/>
</dbReference>
<feature type="transmembrane region" description="Helical" evidence="10">
    <location>
        <begin position="296"/>
        <end position="316"/>
    </location>
</feature>